<keyword evidence="3" id="KW-1185">Reference proteome</keyword>
<keyword evidence="1" id="KW-0812">Transmembrane</keyword>
<name>A0A4V2SCS8_9GAMM</name>
<proteinExistence type="predicted"/>
<gene>
    <name evidence="2" type="ORF">EV699_11318</name>
</gene>
<dbReference type="OrthoDB" id="7069241at2"/>
<feature type="transmembrane region" description="Helical" evidence="1">
    <location>
        <begin position="344"/>
        <end position="365"/>
    </location>
</feature>
<sequence length="403" mass="45947">MHQIPTLPHDWALWLFEKLERSENAGNHWQGVLPNDLNFDEVVGALPERLKGHCDADRRTIEFNPVAVGVFESMAELVNGARRRSAPQLFTVRDLNYTHGRSASVPEVIAQYLGAVRLWQLFNRSADHVANKEHSLYFIKTFESKVELRCEYSANDLCSLNGLDEFAQNYFESDHHRDQKRTIIRNALLEIFKGQLVVRFSDVLQKFKDFAERVRSAYTLYTTDFSFEKLRSEVDKQNLEDMLRLNKTFSDIQNQLLAIPAAMLLVGANVKVDNLAANIATVVGVSIFVWIMWKLIRNQVSSVTAIDKEIHLRQGKIEEQPVDISEKLLPRFSELSERVKHQKAVLSGIRGAVVLVLIITILIVINAQWPAFLIRLIEQIFMVAGTAGNWLHDALACMEHSGI</sequence>
<feature type="transmembrane region" description="Helical" evidence="1">
    <location>
        <begin position="275"/>
        <end position="293"/>
    </location>
</feature>
<organism evidence="2 3">
    <name type="scientific">Plasticicumulans lactativorans</name>
    <dbReference type="NCBI Taxonomy" id="1133106"/>
    <lineage>
        <taxon>Bacteria</taxon>
        <taxon>Pseudomonadati</taxon>
        <taxon>Pseudomonadota</taxon>
        <taxon>Gammaproteobacteria</taxon>
        <taxon>Candidatus Competibacteraceae</taxon>
        <taxon>Plasticicumulans</taxon>
    </lineage>
</organism>
<keyword evidence="1" id="KW-1133">Transmembrane helix</keyword>
<dbReference type="Proteomes" id="UP000295765">
    <property type="component" value="Unassembled WGS sequence"/>
</dbReference>
<accession>A0A4V2SCS8</accession>
<evidence type="ECO:0000256" key="1">
    <source>
        <dbReference type="SAM" id="Phobius"/>
    </source>
</evidence>
<comment type="caution">
    <text evidence="2">The sequence shown here is derived from an EMBL/GenBank/DDBJ whole genome shotgun (WGS) entry which is preliminary data.</text>
</comment>
<protein>
    <submittedName>
        <fullName evidence="2">Uncharacterized protein</fullName>
    </submittedName>
</protein>
<keyword evidence="1" id="KW-0472">Membrane</keyword>
<evidence type="ECO:0000313" key="3">
    <source>
        <dbReference type="Proteomes" id="UP000295765"/>
    </source>
</evidence>
<dbReference type="EMBL" id="SLWY01000013">
    <property type="protein sequence ID" value="TCO80540.1"/>
    <property type="molecule type" value="Genomic_DNA"/>
</dbReference>
<evidence type="ECO:0000313" key="2">
    <source>
        <dbReference type="EMBL" id="TCO80540.1"/>
    </source>
</evidence>
<dbReference type="AlphaFoldDB" id="A0A4V2SCS8"/>
<dbReference type="RefSeq" id="WP_132543141.1">
    <property type="nucleotide sequence ID" value="NZ_SLWY01000013.1"/>
</dbReference>
<reference evidence="2 3" key="1">
    <citation type="submission" date="2019-03" db="EMBL/GenBank/DDBJ databases">
        <title>Genomic Encyclopedia of Type Strains, Phase IV (KMG-IV): sequencing the most valuable type-strain genomes for metagenomic binning, comparative biology and taxonomic classification.</title>
        <authorList>
            <person name="Goeker M."/>
        </authorList>
    </citation>
    <scope>NUCLEOTIDE SEQUENCE [LARGE SCALE GENOMIC DNA]</scope>
    <source>
        <strain evidence="2 3">DSM 25287</strain>
    </source>
</reference>